<accession>A0ABX6F0R9</accession>
<evidence type="ECO:0000256" key="1">
    <source>
        <dbReference type="ARBA" id="ARBA00009283"/>
    </source>
</evidence>
<dbReference type="Proteomes" id="UP000422736">
    <property type="component" value="Chromosome 5"/>
</dbReference>
<keyword evidence="3" id="KW-1133">Transmembrane helix</keyword>
<organism evidence="4 5">
    <name type="scientific">Kluyveromyces marxianus</name>
    <name type="common">Yeast</name>
    <name type="synonym">Candida kefyr</name>
    <dbReference type="NCBI Taxonomy" id="4911"/>
    <lineage>
        <taxon>Eukaryota</taxon>
        <taxon>Fungi</taxon>
        <taxon>Dikarya</taxon>
        <taxon>Ascomycota</taxon>
        <taxon>Saccharomycotina</taxon>
        <taxon>Saccharomycetes</taxon>
        <taxon>Saccharomycetales</taxon>
        <taxon>Saccharomycetaceae</taxon>
        <taxon>Kluyveromyces</taxon>
    </lineage>
</organism>
<keyword evidence="3" id="KW-0812">Transmembrane</keyword>
<feature type="transmembrane region" description="Helical" evidence="3">
    <location>
        <begin position="518"/>
        <end position="536"/>
    </location>
</feature>
<protein>
    <submittedName>
        <fullName evidence="4">Golgi apyrase</fullName>
    </submittedName>
</protein>
<dbReference type="EMBL" id="CP015058">
    <property type="protein sequence ID" value="QGN16754.1"/>
    <property type="molecule type" value="Genomic_DNA"/>
</dbReference>
<proteinExistence type="inferred from homology"/>
<keyword evidence="5" id="KW-1185">Reference proteome</keyword>
<dbReference type="PANTHER" id="PTHR11782:SF121">
    <property type="entry name" value="NUCLEOSIDE-DIPHOSPHATASE MIG-23"/>
    <property type="match status" value="1"/>
</dbReference>
<evidence type="ECO:0000313" key="5">
    <source>
        <dbReference type="Proteomes" id="UP000422736"/>
    </source>
</evidence>
<name>A0ABX6F0R9_KLUMA</name>
<dbReference type="Gene3D" id="3.30.420.40">
    <property type="match status" value="1"/>
</dbReference>
<evidence type="ECO:0000256" key="2">
    <source>
        <dbReference type="ARBA" id="ARBA00022801"/>
    </source>
</evidence>
<dbReference type="InterPro" id="IPR000407">
    <property type="entry name" value="GDA1_CD39_NTPase"/>
</dbReference>
<gene>
    <name evidence="4" type="primary">YND1</name>
    <name evidence="4" type="ORF">FIM1_3476</name>
</gene>
<evidence type="ECO:0000313" key="4">
    <source>
        <dbReference type="EMBL" id="QGN16754.1"/>
    </source>
</evidence>
<evidence type="ECO:0000256" key="3">
    <source>
        <dbReference type="SAM" id="Phobius"/>
    </source>
</evidence>
<keyword evidence="2" id="KW-0378">Hydrolase</keyword>
<sequence>MIVTGSETQYGIVIDAGSSGSRLHIYQWDSPQYTLHTEEKNQDHEDTNGVMLLKSVPQIHQQKNWTHKISPGLSSFKDKPSQAYSKHIKELLDFAKDIIPADKISETPIFIQATAGMRLLSKRKQELILDGLCKSIRSETKFLLEDCHSQIQIIDGETEGLYGWLSLNYLLGNFNNYVPENQLQHSSSGFMDMGGASTQLAFMPSDPEEISKHKEDIHTIYLKNINGDIQEWDVFVSTWLGFGANRARSRYLAQLINSLPENANEEDDDDYETRQINDPCLPRGAKTKFEFKDKDFEINGVGDFSHCLKSMYPLLLNNLPCAEEPCLFNGVHAPNINFEKDKFVGISEYWYTANDIFKMNGEYNFHEFSSKVKEFCESDWDTLKKNNDDGLYNNIPDSFLMDSCFKANWILNVLHEGFDLPRMDVDIKDTDSADDRHVPFKSADKINGKDLSWTLGRILMYASGLVTVGDKGTTVGIMPSPMEVKKLGKKFIPGAIEKLQNNVTGTGSPSIWFSLKTWMFNIMLVLFIFVPIYICINKFRLMKHVPLHRIREGFNVLHSHLYKFKNYSKLSRDEETLSKLEEGTMERGRFGRQEMENTSNFRSRSMMNLGGSMGEREAYPLSDRKSSHFQNSNPDLVSGVRPVFSMTDFSSYKNPNRS</sequence>
<dbReference type="PANTHER" id="PTHR11782">
    <property type="entry name" value="ADENOSINE/GUANOSINE DIPHOSPHATASE"/>
    <property type="match status" value="1"/>
</dbReference>
<reference evidence="4 5" key="1">
    <citation type="submission" date="2016-03" db="EMBL/GenBank/DDBJ databases">
        <title>How can Kluyveromyces marxianus grow so fast - potential evolutionary course in Saccharomyces Complex revealed by comparative genomics.</title>
        <authorList>
            <person name="Mo W."/>
            <person name="Lu W."/>
            <person name="Yang X."/>
            <person name="Qi J."/>
            <person name="Lv H."/>
        </authorList>
    </citation>
    <scope>NUCLEOTIDE SEQUENCE [LARGE SCALE GENOMIC DNA]</scope>
    <source>
        <strain evidence="4 5">FIM1</strain>
    </source>
</reference>
<dbReference type="Pfam" id="PF01150">
    <property type="entry name" value="GDA1_CD39"/>
    <property type="match status" value="1"/>
</dbReference>
<dbReference type="CDD" id="cd24039">
    <property type="entry name" value="ASKHA_NBD_YND1-like"/>
    <property type="match status" value="1"/>
</dbReference>
<dbReference type="Gene3D" id="3.30.420.150">
    <property type="entry name" value="Exopolyphosphatase. Domain 2"/>
    <property type="match status" value="1"/>
</dbReference>
<comment type="similarity">
    <text evidence="1">Belongs to the GDA1/CD39 NTPase family.</text>
</comment>
<keyword evidence="3" id="KW-0472">Membrane</keyword>